<feature type="transmembrane region" description="Helical" evidence="4">
    <location>
        <begin position="291"/>
        <end position="314"/>
    </location>
</feature>
<keyword evidence="4" id="KW-1133">Transmembrane helix</keyword>
<evidence type="ECO:0000256" key="1">
    <source>
        <dbReference type="ARBA" id="ARBA00006739"/>
    </source>
</evidence>
<accession>A0A660LG67</accession>
<dbReference type="AlphaFoldDB" id="A0A660LG67"/>
<keyword evidence="3 5" id="KW-0808">Transferase</keyword>
<evidence type="ECO:0000256" key="4">
    <source>
        <dbReference type="SAM" id="Phobius"/>
    </source>
</evidence>
<name>A0A660LG67_9ACTN</name>
<dbReference type="PANTHER" id="PTHR43630:SF1">
    <property type="entry name" value="POLY-BETA-1,6-N-ACETYL-D-GLUCOSAMINE SYNTHASE"/>
    <property type="match status" value="1"/>
</dbReference>
<protein>
    <submittedName>
        <fullName evidence="5">Cellulose synthase/poly-beta-1,6-N-acetylglucosamine synthase-like glycosyltransferase</fullName>
    </submittedName>
</protein>
<evidence type="ECO:0000313" key="6">
    <source>
        <dbReference type="Proteomes" id="UP000278962"/>
    </source>
</evidence>
<dbReference type="Pfam" id="PF13641">
    <property type="entry name" value="Glyco_tranf_2_3"/>
    <property type="match status" value="1"/>
</dbReference>
<comment type="caution">
    <text evidence="5">The sequence shown here is derived from an EMBL/GenBank/DDBJ whole genome shotgun (WGS) entry which is preliminary data.</text>
</comment>
<dbReference type="InterPro" id="IPR029044">
    <property type="entry name" value="Nucleotide-diphossugar_trans"/>
</dbReference>
<gene>
    <name evidence="5" type="ORF">C8N24_3985</name>
</gene>
<evidence type="ECO:0000256" key="3">
    <source>
        <dbReference type="ARBA" id="ARBA00022679"/>
    </source>
</evidence>
<dbReference type="CDD" id="cd06438">
    <property type="entry name" value="EpsO_like"/>
    <property type="match status" value="1"/>
</dbReference>
<comment type="similarity">
    <text evidence="1">Belongs to the glycosyltransferase 2 family.</text>
</comment>
<dbReference type="PANTHER" id="PTHR43630">
    <property type="entry name" value="POLY-BETA-1,6-N-ACETYL-D-GLUCOSAMINE SYNTHASE"/>
    <property type="match status" value="1"/>
</dbReference>
<evidence type="ECO:0000313" key="5">
    <source>
        <dbReference type="EMBL" id="RKQ94108.1"/>
    </source>
</evidence>
<keyword evidence="2" id="KW-0328">Glycosyltransferase</keyword>
<sequence length="396" mass="42204">MTVIAVLAIVLGLPGLAVAVQFGLLAFASWAYREPRAAASGRIRFLVLVPAHNEELVIAKGLEAINADRREDDLVLVVADRCTDATASIARSHGALVLERGEDEEPGRAAARQAGLEHARALEWDAVLMLDADSVIEPGFFVAAEAALLDGATAIQARSESSRGRSLTAEASVAAFTLQGITLPRGRARLGLSVRLRGTGMAIRREIALQHRFRAPASEDLFFTLDLLLDGVRCRHVDSARLRSEGADTWGAFGGQKVRYEAGRMAAARAYVPRLLSRALRRGDLAALDTAWFLATPPFALAALSLLLGLGLAAVASAWTLAWVFTAGIAALAVALLTGLIQARVGLRTWLALLAAPWYLVWKAVVQVRALASILRRDSYYGPTARAASQSNGEGS</sequence>
<dbReference type="EMBL" id="RBIL01000001">
    <property type="protein sequence ID" value="RKQ94108.1"/>
    <property type="molecule type" value="Genomic_DNA"/>
</dbReference>
<dbReference type="RefSeq" id="WP_170179223.1">
    <property type="nucleotide sequence ID" value="NZ_RBIL01000001.1"/>
</dbReference>
<keyword evidence="4" id="KW-0812">Transmembrane</keyword>
<dbReference type="Proteomes" id="UP000278962">
    <property type="component" value="Unassembled WGS sequence"/>
</dbReference>
<proteinExistence type="inferred from homology"/>
<keyword evidence="4" id="KW-0472">Membrane</keyword>
<evidence type="ECO:0000256" key="2">
    <source>
        <dbReference type="ARBA" id="ARBA00022676"/>
    </source>
</evidence>
<dbReference type="GO" id="GO:0016757">
    <property type="term" value="F:glycosyltransferase activity"/>
    <property type="evidence" value="ECO:0007669"/>
    <property type="project" value="UniProtKB-KW"/>
</dbReference>
<dbReference type="SUPFAM" id="SSF53448">
    <property type="entry name" value="Nucleotide-diphospho-sugar transferases"/>
    <property type="match status" value="1"/>
</dbReference>
<organism evidence="5 6">
    <name type="scientific">Solirubrobacter pauli</name>
    <dbReference type="NCBI Taxonomy" id="166793"/>
    <lineage>
        <taxon>Bacteria</taxon>
        <taxon>Bacillati</taxon>
        <taxon>Actinomycetota</taxon>
        <taxon>Thermoleophilia</taxon>
        <taxon>Solirubrobacterales</taxon>
        <taxon>Solirubrobacteraceae</taxon>
        <taxon>Solirubrobacter</taxon>
    </lineage>
</organism>
<feature type="transmembrane region" description="Helical" evidence="4">
    <location>
        <begin position="321"/>
        <end position="341"/>
    </location>
</feature>
<dbReference type="Gene3D" id="3.90.550.10">
    <property type="entry name" value="Spore Coat Polysaccharide Biosynthesis Protein SpsA, Chain A"/>
    <property type="match status" value="1"/>
</dbReference>
<keyword evidence="6" id="KW-1185">Reference proteome</keyword>
<reference evidence="5 6" key="1">
    <citation type="submission" date="2018-10" db="EMBL/GenBank/DDBJ databases">
        <title>Genomic Encyclopedia of Archaeal and Bacterial Type Strains, Phase II (KMG-II): from individual species to whole genera.</title>
        <authorList>
            <person name="Goeker M."/>
        </authorList>
    </citation>
    <scope>NUCLEOTIDE SEQUENCE [LARGE SCALE GENOMIC DNA]</scope>
    <source>
        <strain evidence="5 6">DSM 14954</strain>
    </source>
</reference>